<comment type="caution">
    <text evidence="2">The sequence shown here is derived from an EMBL/GenBank/DDBJ whole genome shotgun (WGS) entry which is preliminary data.</text>
</comment>
<evidence type="ECO:0000259" key="1">
    <source>
        <dbReference type="Pfam" id="PF01881"/>
    </source>
</evidence>
<organism evidence="2 3">
    <name type="scientific">Candidatus Thermochlorobacter aerophilus</name>
    <dbReference type="NCBI Taxonomy" id="1868324"/>
    <lineage>
        <taxon>Bacteria</taxon>
        <taxon>Pseudomonadati</taxon>
        <taxon>Chlorobiota</taxon>
        <taxon>Chlorobiia</taxon>
        <taxon>Chlorobiales</taxon>
        <taxon>Candidatus Thermochlorobacteriaceae</taxon>
        <taxon>Candidatus Thermochlorobacter</taxon>
    </lineage>
</organism>
<accession>A0A395M3R5</accession>
<feature type="non-terminal residue" evidence="2">
    <location>
        <position position="1"/>
    </location>
</feature>
<evidence type="ECO:0000313" key="3">
    <source>
        <dbReference type="Proteomes" id="UP000266389"/>
    </source>
</evidence>
<dbReference type="InterPro" id="IPR049435">
    <property type="entry name" value="Cas_Cas6_C"/>
</dbReference>
<name>A0A395M3R5_9BACT</name>
<dbReference type="AlphaFoldDB" id="A0A395M3R5"/>
<evidence type="ECO:0000313" key="2">
    <source>
        <dbReference type="EMBL" id="RFM24868.1"/>
    </source>
</evidence>
<dbReference type="Pfam" id="PF01881">
    <property type="entry name" value="Cas_Cas6_C"/>
    <property type="match status" value="1"/>
</dbReference>
<protein>
    <submittedName>
        <fullName evidence="2">CRISPR-associated endoribonuclease Cas6</fullName>
    </submittedName>
</protein>
<proteinExistence type="predicted"/>
<feature type="domain" description="CRISPR associated protein Cas6 C-terminal" evidence="1">
    <location>
        <begin position="9"/>
        <end position="49"/>
    </location>
</feature>
<reference evidence="2 3" key="1">
    <citation type="journal article" date="2011" name="ISME J.">
        <title>Community ecology of hot spring cyanobacterial mats: predominant populations and their functional potential.</title>
        <authorList>
            <person name="Klatt C.G."/>
            <person name="Wood J.M."/>
            <person name="Rusch D.B."/>
            <person name="Bateson M.M."/>
            <person name="Hamamura N."/>
            <person name="Heidelberg J.F."/>
            <person name="Grossman A.R."/>
            <person name="Bhaya D."/>
            <person name="Cohan F.M."/>
            <person name="Kuhl M."/>
            <person name="Bryant D.A."/>
            <person name="Ward D.M."/>
        </authorList>
    </citation>
    <scope>NUCLEOTIDE SEQUENCE [LARGE SCALE GENOMIC DNA]</scope>
    <source>
        <strain evidence="2">OS</strain>
    </source>
</reference>
<sequence>KIREGRAEETNIKAILCPFTITAPIELIKIGYDCGFGEKNAMGFGMVKV</sequence>
<dbReference type="EMBL" id="PHFL01000016">
    <property type="protein sequence ID" value="RFM24868.1"/>
    <property type="molecule type" value="Genomic_DNA"/>
</dbReference>
<dbReference type="CDD" id="cd21140">
    <property type="entry name" value="Cas6_I-like"/>
    <property type="match status" value="1"/>
</dbReference>
<dbReference type="Gene3D" id="3.30.70.1900">
    <property type="match status" value="1"/>
</dbReference>
<dbReference type="Proteomes" id="UP000266389">
    <property type="component" value="Unassembled WGS sequence"/>
</dbReference>
<gene>
    <name evidence="2" type="ORF">D0433_03525</name>
</gene>